<dbReference type="InterPro" id="IPR038404">
    <property type="entry name" value="TRAP_DctP_sf"/>
</dbReference>
<keyword evidence="7" id="KW-1185">Reference proteome</keyword>
<evidence type="ECO:0000256" key="2">
    <source>
        <dbReference type="ARBA" id="ARBA00009023"/>
    </source>
</evidence>
<dbReference type="NCBIfam" id="TIGR00787">
    <property type="entry name" value="dctP"/>
    <property type="match status" value="1"/>
</dbReference>
<keyword evidence="6" id="KW-0675">Receptor</keyword>
<keyword evidence="3" id="KW-0813">Transport</keyword>
<evidence type="ECO:0000256" key="5">
    <source>
        <dbReference type="SAM" id="SignalP"/>
    </source>
</evidence>
<comment type="caution">
    <text evidence="6">The sequence shown here is derived from an EMBL/GenBank/DDBJ whole genome shotgun (WGS) entry which is preliminary data.</text>
</comment>
<dbReference type="GO" id="GO:0055085">
    <property type="term" value="P:transmembrane transport"/>
    <property type="evidence" value="ECO:0007669"/>
    <property type="project" value="InterPro"/>
</dbReference>
<dbReference type="OrthoDB" id="5670809at2"/>
<dbReference type="EMBL" id="SMFQ01000004">
    <property type="protein sequence ID" value="TCJ84886.1"/>
    <property type="molecule type" value="Genomic_DNA"/>
</dbReference>
<dbReference type="GO" id="GO:0030288">
    <property type="term" value="C:outer membrane-bounded periplasmic space"/>
    <property type="evidence" value="ECO:0007669"/>
    <property type="project" value="InterPro"/>
</dbReference>
<dbReference type="Pfam" id="PF03480">
    <property type="entry name" value="DctP"/>
    <property type="match status" value="1"/>
</dbReference>
<evidence type="ECO:0000256" key="4">
    <source>
        <dbReference type="ARBA" id="ARBA00022729"/>
    </source>
</evidence>
<dbReference type="NCBIfam" id="NF037995">
    <property type="entry name" value="TRAP_S1"/>
    <property type="match status" value="1"/>
</dbReference>
<evidence type="ECO:0000313" key="6">
    <source>
        <dbReference type="EMBL" id="TCJ84886.1"/>
    </source>
</evidence>
<feature type="signal peptide" evidence="5">
    <location>
        <begin position="1"/>
        <end position="23"/>
    </location>
</feature>
<feature type="chain" id="PRO_5020691321" evidence="5">
    <location>
        <begin position="24"/>
        <end position="327"/>
    </location>
</feature>
<comment type="similarity">
    <text evidence="2">Belongs to the bacterial solute-binding protein 7 family.</text>
</comment>
<dbReference type="InterPro" id="IPR004682">
    <property type="entry name" value="TRAP_DctP"/>
</dbReference>
<protein>
    <submittedName>
        <fullName evidence="6">Tripartite ATP-independent transporter DctP family solute receptor</fullName>
    </submittedName>
</protein>
<evidence type="ECO:0000256" key="1">
    <source>
        <dbReference type="ARBA" id="ARBA00004196"/>
    </source>
</evidence>
<dbReference type="CDD" id="cd13672">
    <property type="entry name" value="PBP2_TRAP_Siap"/>
    <property type="match status" value="1"/>
</dbReference>
<organism evidence="6 7">
    <name type="scientific">Cocleimonas flava</name>
    <dbReference type="NCBI Taxonomy" id="634765"/>
    <lineage>
        <taxon>Bacteria</taxon>
        <taxon>Pseudomonadati</taxon>
        <taxon>Pseudomonadota</taxon>
        <taxon>Gammaproteobacteria</taxon>
        <taxon>Thiotrichales</taxon>
        <taxon>Thiotrichaceae</taxon>
        <taxon>Cocleimonas</taxon>
    </lineage>
</organism>
<dbReference type="RefSeq" id="WP_131906614.1">
    <property type="nucleotide sequence ID" value="NZ_BAAAFU010000006.1"/>
</dbReference>
<name>A0A4R1ETD4_9GAMM</name>
<reference evidence="6 7" key="1">
    <citation type="submission" date="2019-03" db="EMBL/GenBank/DDBJ databases">
        <title>Genomic Encyclopedia of Type Strains, Phase IV (KMG-IV): sequencing the most valuable type-strain genomes for metagenomic binning, comparative biology and taxonomic classification.</title>
        <authorList>
            <person name="Goeker M."/>
        </authorList>
    </citation>
    <scope>NUCLEOTIDE SEQUENCE [LARGE SCALE GENOMIC DNA]</scope>
    <source>
        <strain evidence="6 7">DSM 24830</strain>
    </source>
</reference>
<dbReference type="SUPFAM" id="SSF53850">
    <property type="entry name" value="Periplasmic binding protein-like II"/>
    <property type="match status" value="1"/>
</dbReference>
<proteinExistence type="inferred from homology"/>
<evidence type="ECO:0000313" key="7">
    <source>
        <dbReference type="Proteomes" id="UP000294887"/>
    </source>
</evidence>
<keyword evidence="4 5" id="KW-0732">Signal</keyword>
<dbReference type="AlphaFoldDB" id="A0A4R1ETD4"/>
<comment type="subcellular location">
    <subcellularLocation>
        <location evidence="1">Cell envelope</location>
    </subcellularLocation>
</comment>
<dbReference type="Proteomes" id="UP000294887">
    <property type="component" value="Unassembled WGS sequence"/>
</dbReference>
<dbReference type="InterPro" id="IPR018389">
    <property type="entry name" value="DctP_fam"/>
</dbReference>
<sequence>MKMLKKMGVVLTVALLTSFNAQAAEELKFAHVYEVSHPLHKAAEMAAEKIEKATEGRVKVKVFPASQLGKEVAINEGLSFGTVDVIYTGASFAGAAYGPISMTNFPFTLRGLDHWKNYRDSDLFKEIAAGYGKATNNKSRVVALNYYGARHVTSNKPITKPDDMKNLKIRVPNAPAFIIFPKATGANPTPMAFAEVYLALQQGVVDAQENPLTTIKAKRFYEVQSNINLTSHIVDSVVTIVSERAMGKLSDADQKVVIAELKEAAKWTTEEIIAAEQTLVDWFKGKGITVNDVDRAPFITKVTPLLDDPSLPFTAEDLKKLQAIPGN</sequence>
<evidence type="ECO:0000256" key="3">
    <source>
        <dbReference type="ARBA" id="ARBA00022448"/>
    </source>
</evidence>
<dbReference type="PIRSF" id="PIRSF006470">
    <property type="entry name" value="DctB"/>
    <property type="match status" value="1"/>
</dbReference>
<dbReference type="Gene3D" id="3.40.190.170">
    <property type="entry name" value="Bacterial extracellular solute-binding protein, family 7"/>
    <property type="match status" value="1"/>
</dbReference>
<dbReference type="PANTHER" id="PTHR33376">
    <property type="match status" value="1"/>
</dbReference>
<accession>A0A4R1ETD4</accession>
<gene>
    <name evidence="6" type="ORF">EV695_2849</name>
</gene>
<dbReference type="PANTHER" id="PTHR33376:SF4">
    <property type="entry name" value="SIALIC ACID-BINDING PERIPLASMIC PROTEIN SIAP"/>
    <property type="match status" value="1"/>
</dbReference>